<proteinExistence type="inferred from homology"/>
<gene>
    <name evidence="5" type="ORF">ONZ51_g744</name>
</gene>
<sequence>MENAWDQEDKTVNAGQRRGPGFDGNKSEISHNSEILVLLNADSSRPLPRTSTIGTSPAETARASGCGAQQFRKIIIKMRSQNLAPADLAAAIEQLKYDGDIPPTRPMHFAKAFARRPPPLSHYTWIEDDVPERLSLVNARPKVLMPLEESVRFGIHEPPSDAEWLWQSTPDDGGNVHLGPNHRFFVIALTHQQHCLRALRLALDAEDVPAGPALHHAEHCLSFMREHTLCAADITLEPGDVFARNFTAERVTGEMECMDVEAFYATMGKQWHEWLGFKEQHPMA</sequence>
<keyword evidence="2" id="KW-0560">Oxidoreductase</keyword>
<protein>
    <submittedName>
        <fullName evidence="5">Uncharacterized protein</fullName>
    </submittedName>
</protein>
<dbReference type="GO" id="GO:0016491">
    <property type="term" value="F:oxidoreductase activity"/>
    <property type="evidence" value="ECO:0007669"/>
    <property type="project" value="UniProtKB-KW"/>
</dbReference>
<dbReference type="Proteomes" id="UP001215151">
    <property type="component" value="Unassembled WGS sequence"/>
</dbReference>
<accession>A0AAD7XG64</accession>
<evidence type="ECO:0000256" key="2">
    <source>
        <dbReference type="ARBA" id="ARBA00023002"/>
    </source>
</evidence>
<evidence type="ECO:0000313" key="5">
    <source>
        <dbReference type="EMBL" id="KAJ8497064.1"/>
    </source>
</evidence>
<dbReference type="PANTHER" id="PTHR33365:SF11">
    <property type="entry name" value="TAT PATHWAY SIGNAL SEQUENCE"/>
    <property type="match status" value="1"/>
</dbReference>
<dbReference type="AlphaFoldDB" id="A0AAD7XG64"/>
<dbReference type="Pfam" id="PF11807">
    <property type="entry name" value="UstYa"/>
    <property type="match status" value="1"/>
</dbReference>
<name>A0AAD7XG64_9APHY</name>
<reference evidence="5" key="1">
    <citation type="submission" date="2022-11" db="EMBL/GenBank/DDBJ databases">
        <title>Genome Sequence of Cubamyces cubensis.</title>
        <authorList>
            <person name="Buettner E."/>
        </authorList>
    </citation>
    <scope>NUCLEOTIDE SEQUENCE</scope>
    <source>
        <strain evidence="5">MPL-01</strain>
    </source>
</reference>
<organism evidence="5 6">
    <name type="scientific">Trametes cubensis</name>
    <dbReference type="NCBI Taxonomy" id="1111947"/>
    <lineage>
        <taxon>Eukaryota</taxon>
        <taxon>Fungi</taxon>
        <taxon>Dikarya</taxon>
        <taxon>Basidiomycota</taxon>
        <taxon>Agaricomycotina</taxon>
        <taxon>Agaricomycetes</taxon>
        <taxon>Polyporales</taxon>
        <taxon>Polyporaceae</taxon>
        <taxon>Trametes</taxon>
    </lineage>
</organism>
<evidence type="ECO:0000313" key="6">
    <source>
        <dbReference type="Proteomes" id="UP001215151"/>
    </source>
</evidence>
<evidence type="ECO:0000256" key="3">
    <source>
        <dbReference type="ARBA" id="ARBA00035112"/>
    </source>
</evidence>
<dbReference type="PANTHER" id="PTHR33365">
    <property type="entry name" value="YALI0B05434P"/>
    <property type="match status" value="1"/>
</dbReference>
<comment type="caution">
    <text evidence="5">The sequence shown here is derived from an EMBL/GenBank/DDBJ whole genome shotgun (WGS) entry which is preliminary data.</text>
</comment>
<comment type="similarity">
    <text evidence="3">Belongs to the ustYa family.</text>
</comment>
<comment type="pathway">
    <text evidence="1">Mycotoxin biosynthesis.</text>
</comment>
<dbReference type="EMBL" id="JAPEVG010000009">
    <property type="protein sequence ID" value="KAJ8497064.1"/>
    <property type="molecule type" value="Genomic_DNA"/>
</dbReference>
<evidence type="ECO:0000256" key="4">
    <source>
        <dbReference type="SAM" id="MobiDB-lite"/>
    </source>
</evidence>
<feature type="region of interest" description="Disordered" evidence="4">
    <location>
        <begin position="1"/>
        <end position="28"/>
    </location>
</feature>
<dbReference type="InterPro" id="IPR021765">
    <property type="entry name" value="UstYa-like"/>
</dbReference>
<dbReference type="GO" id="GO:0043386">
    <property type="term" value="P:mycotoxin biosynthetic process"/>
    <property type="evidence" value="ECO:0007669"/>
    <property type="project" value="InterPro"/>
</dbReference>
<evidence type="ECO:0000256" key="1">
    <source>
        <dbReference type="ARBA" id="ARBA00004685"/>
    </source>
</evidence>
<keyword evidence="6" id="KW-1185">Reference proteome</keyword>